<keyword evidence="1" id="KW-0812">Transmembrane</keyword>
<protein>
    <submittedName>
        <fullName evidence="2">Uncharacterized protein</fullName>
    </submittedName>
</protein>
<dbReference type="OrthoDB" id="7339719at2"/>
<dbReference type="AlphaFoldDB" id="A0A367WJ28"/>
<gene>
    <name evidence="2" type="ORF">TH25_23665</name>
</gene>
<evidence type="ECO:0000313" key="3">
    <source>
        <dbReference type="Proteomes" id="UP000252517"/>
    </source>
</evidence>
<dbReference type="Proteomes" id="UP000252517">
    <property type="component" value="Unassembled WGS sequence"/>
</dbReference>
<dbReference type="RefSeq" id="WP_114090550.1">
    <property type="nucleotide sequence ID" value="NZ_JPWH01000034.1"/>
</dbReference>
<dbReference type="EMBL" id="JPWH01000034">
    <property type="protein sequence ID" value="RCK41427.1"/>
    <property type="molecule type" value="Genomic_DNA"/>
</dbReference>
<keyword evidence="1" id="KW-0472">Membrane</keyword>
<comment type="caution">
    <text evidence="2">The sequence shown here is derived from an EMBL/GenBank/DDBJ whole genome shotgun (WGS) entry which is preliminary data.</text>
</comment>
<evidence type="ECO:0000256" key="1">
    <source>
        <dbReference type="SAM" id="Phobius"/>
    </source>
</evidence>
<reference evidence="2 3" key="1">
    <citation type="submission" date="2014-07" db="EMBL/GenBank/DDBJ databases">
        <title>Draft genome sequence of Thalassospira profundimaris S25-3-2.</title>
        <authorList>
            <person name="Lai Q."/>
            <person name="Shao Z."/>
        </authorList>
    </citation>
    <scope>NUCLEOTIDE SEQUENCE [LARGE SCALE GENOMIC DNA]</scope>
    <source>
        <strain evidence="2 3">S25-3-2</strain>
    </source>
</reference>
<feature type="transmembrane region" description="Helical" evidence="1">
    <location>
        <begin position="130"/>
        <end position="149"/>
    </location>
</feature>
<name>A0A367WJ28_9PROT</name>
<sequence length="157" mass="17927">MLKSKKSGLGITLEKYFNASQFEGISRISQDIVDVEKYDFGRRKMIAGITAVATWISTVRYAVLPYLNGGFEQIDHFLGLLGRGYLWGVDESWRESYLNDCLRNHILACKNTTTPLQYVVIQFYDDPKHYIITIIGAFIILLAFFLFFYPSSGSVQS</sequence>
<feature type="transmembrane region" description="Helical" evidence="1">
    <location>
        <begin position="45"/>
        <end position="63"/>
    </location>
</feature>
<proteinExistence type="predicted"/>
<accession>A0A367WJ28</accession>
<evidence type="ECO:0000313" key="2">
    <source>
        <dbReference type="EMBL" id="RCK41427.1"/>
    </source>
</evidence>
<organism evidence="2 3">
    <name type="scientific">Thalassospira profundimaris</name>
    <dbReference type="NCBI Taxonomy" id="502049"/>
    <lineage>
        <taxon>Bacteria</taxon>
        <taxon>Pseudomonadati</taxon>
        <taxon>Pseudomonadota</taxon>
        <taxon>Alphaproteobacteria</taxon>
        <taxon>Rhodospirillales</taxon>
        <taxon>Thalassospiraceae</taxon>
        <taxon>Thalassospira</taxon>
    </lineage>
</organism>
<keyword evidence="1" id="KW-1133">Transmembrane helix</keyword>